<proteinExistence type="predicted"/>
<sequence>MTLITKRHNAVQTRLINAIPKKAGRIITSNVPIPGISSNRPDIVNGHSALHEAFERKVVKYEPEKKRLESQGYKVTLTAFVVGSLGTWFGRNSHCLKVLEVRRAYTRKMIPLMLSETPKLLSIQRTSSGSTSWLTNTRSLQTASSGSEALPSAHQHPGDGLQEAPEDLLNSRKRARSPTSPNRPRKKSTKCDNIPEPPDSLTPGSHQRAQG</sequence>
<dbReference type="OrthoDB" id="8195432at2759"/>
<keyword evidence="3" id="KW-1185">Reference proteome</keyword>
<reference evidence="2 3" key="2">
    <citation type="journal article" date="2019" name="G3 (Bethesda)">
        <title>Hybrid Assembly of the Genome of the Entomopathogenic Nematode Steinernema carpocapsae Identifies the X-Chromosome.</title>
        <authorList>
            <person name="Serra L."/>
            <person name="Macchietto M."/>
            <person name="Macias-Munoz A."/>
            <person name="McGill C.J."/>
            <person name="Rodriguez I.M."/>
            <person name="Rodriguez B."/>
            <person name="Murad R."/>
            <person name="Mortazavi A."/>
        </authorList>
    </citation>
    <scope>NUCLEOTIDE SEQUENCE [LARGE SCALE GENOMIC DNA]</scope>
    <source>
        <strain evidence="2 3">ALL</strain>
    </source>
</reference>
<evidence type="ECO:0000313" key="3">
    <source>
        <dbReference type="Proteomes" id="UP000298663"/>
    </source>
</evidence>
<feature type="compositionally biased region" description="Polar residues" evidence="1">
    <location>
        <begin position="126"/>
        <end position="147"/>
    </location>
</feature>
<dbReference type="AlphaFoldDB" id="A0A4V5ZZ19"/>
<dbReference type="Proteomes" id="UP000298663">
    <property type="component" value="Unassembled WGS sequence"/>
</dbReference>
<evidence type="ECO:0000313" key="2">
    <source>
        <dbReference type="EMBL" id="TKR65575.1"/>
    </source>
</evidence>
<protein>
    <submittedName>
        <fullName evidence="2">Uncharacterized protein</fullName>
    </submittedName>
</protein>
<evidence type="ECO:0000256" key="1">
    <source>
        <dbReference type="SAM" id="MobiDB-lite"/>
    </source>
</evidence>
<accession>A0A4V5ZZ19</accession>
<feature type="region of interest" description="Disordered" evidence="1">
    <location>
        <begin position="126"/>
        <end position="211"/>
    </location>
</feature>
<gene>
    <name evidence="2" type="ORF">L596_025962</name>
</gene>
<reference evidence="2 3" key="1">
    <citation type="journal article" date="2015" name="Genome Biol.">
        <title>Comparative genomics of Steinernema reveals deeply conserved gene regulatory networks.</title>
        <authorList>
            <person name="Dillman A.R."/>
            <person name="Macchietto M."/>
            <person name="Porter C.F."/>
            <person name="Rogers A."/>
            <person name="Williams B."/>
            <person name="Antoshechkin I."/>
            <person name="Lee M.M."/>
            <person name="Goodwin Z."/>
            <person name="Lu X."/>
            <person name="Lewis E.E."/>
            <person name="Goodrich-Blair H."/>
            <person name="Stock S.P."/>
            <person name="Adams B.J."/>
            <person name="Sternberg P.W."/>
            <person name="Mortazavi A."/>
        </authorList>
    </citation>
    <scope>NUCLEOTIDE SEQUENCE [LARGE SCALE GENOMIC DNA]</scope>
    <source>
        <strain evidence="2 3">ALL</strain>
    </source>
</reference>
<dbReference type="EMBL" id="AZBU02000009">
    <property type="protein sequence ID" value="TKR65575.1"/>
    <property type="molecule type" value="Genomic_DNA"/>
</dbReference>
<comment type="caution">
    <text evidence="2">The sequence shown here is derived from an EMBL/GenBank/DDBJ whole genome shotgun (WGS) entry which is preliminary data.</text>
</comment>
<organism evidence="2 3">
    <name type="scientific">Steinernema carpocapsae</name>
    <name type="common">Entomopathogenic nematode</name>
    <dbReference type="NCBI Taxonomy" id="34508"/>
    <lineage>
        <taxon>Eukaryota</taxon>
        <taxon>Metazoa</taxon>
        <taxon>Ecdysozoa</taxon>
        <taxon>Nematoda</taxon>
        <taxon>Chromadorea</taxon>
        <taxon>Rhabditida</taxon>
        <taxon>Tylenchina</taxon>
        <taxon>Panagrolaimomorpha</taxon>
        <taxon>Strongyloidoidea</taxon>
        <taxon>Steinernematidae</taxon>
        <taxon>Steinernema</taxon>
    </lineage>
</organism>
<name>A0A4V5ZZ19_STECR</name>
<feature type="compositionally biased region" description="Polar residues" evidence="1">
    <location>
        <begin position="202"/>
        <end position="211"/>
    </location>
</feature>